<accession>A0A2U3DB00</accession>
<dbReference type="Pfam" id="PF10955">
    <property type="entry name" value="Fin"/>
    <property type="match status" value="1"/>
</dbReference>
<protein>
    <recommendedName>
        <fullName evidence="3">Peptide ABC transporter permease</fullName>
    </recommendedName>
</protein>
<name>A0A2U3DB00_SULT2</name>
<dbReference type="Proteomes" id="UP000245380">
    <property type="component" value="Unassembled WGS sequence"/>
</dbReference>
<evidence type="ECO:0000313" key="1">
    <source>
        <dbReference type="EMBL" id="PWI58445.1"/>
    </source>
</evidence>
<evidence type="ECO:0000313" key="2">
    <source>
        <dbReference type="Proteomes" id="UP000245380"/>
    </source>
</evidence>
<sequence length="77" mass="8878">MKMVYYCKYCNSVLGQIEANPSELDHLGFWILTPEERADIISVNEVLHTAYVKTVCEYCETALRDNPQLFLAHTPLQ</sequence>
<dbReference type="InterPro" id="IPR020115">
    <property type="entry name" value="Fin"/>
</dbReference>
<reference evidence="1 2" key="1">
    <citation type="submission" date="2016-11" db="EMBL/GenBank/DDBJ databases">
        <title>Comparative genomics of Acidibacillus ferroxidans species.</title>
        <authorList>
            <person name="Oliveira G."/>
            <person name="Nunes G."/>
            <person name="Oliveira R."/>
            <person name="Araujo F."/>
            <person name="Salim A."/>
            <person name="Scholte L."/>
            <person name="Morais D."/>
            <person name="Nancucheo I."/>
            <person name="Johnson D.B."/>
            <person name="Grail B."/>
            <person name="Bittencourt J."/>
            <person name="Valadares R."/>
        </authorList>
    </citation>
    <scope>NUCLEOTIDE SEQUENCE [LARGE SCALE GENOMIC DNA]</scope>
    <source>
        <strain evidence="1 2">Y002</strain>
    </source>
</reference>
<proteinExistence type="predicted"/>
<evidence type="ECO:0008006" key="3">
    <source>
        <dbReference type="Google" id="ProtNLM"/>
    </source>
</evidence>
<organism evidence="1 2">
    <name type="scientific">Sulfoacidibacillus thermotolerans</name>
    <name type="common">Acidibacillus sulfuroxidans</name>
    <dbReference type="NCBI Taxonomy" id="1765684"/>
    <lineage>
        <taxon>Bacteria</taxon>
        <taxon>Bacillati</taxon>
        <taxon>Bacillota</taxon>
        <taxon>Bacilli</taxon>
        <taxon>Bacillales</taxon>
        <taxon>Alicyclobacillaceae</taxon>
        <taxon>Sulfoacidibacillus</taxon>
    </lineage>
</organism>
<gene>
    <name evidence="1" type="ORF">BM613_02640</name>
</gene>
<dbReference type="GO" id="GO:0010468">
    <property type="term" value="P:regulation of gene expression"/>
    <property type="evidence" value="ECO:0007669"/>
    <property type="project" value="InterPro"/>
</dbReference>
<comment type="caution">
    <text evidence="1">The sequence shown here is derived from an EMBL/GenBank/DDBJ whole genome shotgun (WGS) entry which is preliminary data.</text>
</comment>
<keyword evidence="2" id="KW-1185">Reference proteome</keyword>
<dbReference type="AlphaFoldDB" id="A0A2U3DB00"/>
<dbReference type="EMBL" id="MPDK01000003">
    <property type="protein sequence ID" value="PWI58445.1"/>
    <property type="molecule type" value="Genomic_DNA"/>
</dbReference>